<dbReference type="SMART" id="SM00028">
    <property type="entry name" value="TPR"/>
    <property type="match status" value="3"/>
</dbReference>
<dbReference type="Gene3D" id="1.25.40.10">
    <property type="entry name" value="Tetratricopeptide repeat domain"/>
    <property type="match status" value="1"/>
</dbReference>
<dbReference type="OrthoDB" id="1724687at2759"/>
<evidence type="ECO:0000256" key="5">
    <source>
        <dbReference type="SAM" id="Coils"/>
    </source>
</evidence>
<dbReference type="InterPro" id="IPR044059">
    <property type="entry name" value="Csn1/TTC4_wheel"/>
</dbReference>
<proteinExistence type="inferred from homology"/>
<evidence type="ECO:0000256" key="1">
    <source>
        <dbReference type="ARBA" id="ARBA00022737"/>
    </source>
</evidence>
<feature type="coiled-coil region" evidence="5">
    <location>
        <begin position="167"/>
        <end position="206"/>
    </location>
</feature>
<dbReference type="GO" id="GO:0030544">
    <property type="term" value="F:Hsp70 protein binding"/>
    <property type="evidence" value="ECO:0007669"/>
    <property type="project" value="TreeGrafter"/>
</dbReference>
<feature type="domain" description="Cns1/TTC4 wheel" evidence="6">
    <location>
        <begin position="233"/>
        <end position="351"/>
    </location>
</feature>
<keyword evidence="1" id="KW-0677">Repeat</keyword>
<reference evidence="8" key="2">
    <citation type="submission" date="2015-01" db="EMBL/GenBank/DDBJ databases">
        <title>Evolutionary Origins and Diversification of the Mycorrhizal Mutualists.</title>
        <authorList>
            <consortium name="DOE Joint Genome Institute"/>
            <consortium name="Mycorrhizal Genomics Consortium"/>
            <person name="Kohler A."/>
            <person name="Kuo A."/>
            <person name="Nagy L.G."/>
            <person name="Floudas D."/>
            <person name="Copeland A."/>
            <person name="Barry K.W."/>
            <person name="Cichocki N."/>
            <person name="Veneault-Fourrey C."/>
            <person name="LaButti K."/>
            <person name="Lindquist E.A."/>
            <person name="Lipzen A."/>
            <person name="Lundell T."/>
            <person name="Morin E."/>
            <person name="Murat C."/>
            <person name="Riley R."/>
            <person name="Ohm R."/>
            <person name="Sun H."/>
            <person name="Tunlid A."/>
            <person name="Henrissat B."/>
            <person name="Grigoriev I.V."/>
            <person name="Hibbett D.S."/>
            <person name="Martin F."/>
        </authorList>
    </citation>
    <scope>NUCLEOTIDE SEQUENCE [LARGE SCALE GENOMIC DNA]</scope>
    <source>
        <strain evidence="8">MAFF 305830</strain>
    </source>
</reference>
<gene>
    <name evidence="7" type="ORF">M408DRAFT_20797</name>
</gene>
<evidence type="ECO:0000256" key="3">
    <source>
        <dbReference type="ARBA" id="ARBA00023602"/>
    </source>
</evidence>
<dbReference type="GO" id="GO:0006457">
    <property type="term" value="P:protein folding"/>
    <property type="evidence" value="ECO:0007669"/>
    <property type="project" value="TreeGrafter"/>
</dbReference>
<name>A0A0C2X2N7_SERVB</name>
<dbReference type="InterPro" id="IPR019734">
    <property type="entry name" value="TPR_rpt"/>
</dbReference>
<dbReference type="STRING" id="933852.A0A0C2X2N7"/>
<dbReference type="GO" id="GO:0051879">
    <property type="term" value="F:Hsp90 protein binding"/>
    <property type="evidence" value="ECO:0007669"/>
    <property type="project" value="InterPro"/>
</dbReference>
<dbReference type="PROSITE" id="PS50005">
    <property type="entry name" value="TPR"/>
    <property type="match status" value="1"/>
</dbReference>
<sequence>MNTLPQPANRNVQSKLKEFDSVPLFMTSLSEDASNQNEALDALQALIHDGTPDEIAGNFKAQGNDYVKAKRYREALGFYNQAIDSKPTDQALIESLLLNRAVCNLELKNYGSVLRDCSKVLSSNMTSLKALYRSALALIALERPLEAIDCCERGLLVDPESSGLISALSKAKNLKEKQEERERLKVQKLQAQKREEQRLSKALKIRNIIIVSSPGGDTSSDMRPVLSADDPPNLTLPVIFLYPQYSQSDIISAFDEHSVFTEHLDVMFPPAGARPGWDVTGEYIVPSLSLYAQTKRKRLLKIGKKMTLADLCQSAAAKPGEEADGLEMVDGHLSIIVLLKGDVEKRWIDEFKCERGF</sequence>
<dbReference type="AlphaFoldDB" id="A0A0C2X2N7"/>
<comment type="similarity">
    <text evidence="3">Belongs to the TTC4 family.</text>
</comment>
<dbReference type="HOGENOM" id="CLU_040446_1_0_1"/>
<keyword evidence="5" id="KW-0175">Coiled coil</keyword>
<dbReference type="PANTHER" id="PTHR46035">
    <property type="entry name" value="TETRATRICOPEPTIDE REPEAT PROTEIN 4"/>
    <property type="match status" value="1"/>
</dbReference>
<keyword evidence="2 4" id="KW-0802">TPR repeat</keyword>
<dbReference type="InterPro" id="IPR011990">
    <property type="entry name" value="TPR-like_helical_dom_sf"/>
</dbReference>
<dbReference type="GO" id="GO:0005829">
    <property type="term" value="C:cytosol"/>
    <property type="evidence" value="ECO:0007669"/>
    <property type="project" value="TreeGrafter"/>
</dbReference>
<dbReference type="PANTHER" id="PTHR46035:SF1">
    <property type="entry name" value="TETRATRICOPEPTIDE REPEAT PROTEIN 4"/>
    <property type="match status" value="1"/>
</dbReference>
<organism evidence="7 8">
    <name type="scientific">Serendipita vermifera MAFF 305830</name>
    <dbReference type="NCBI Taxonomy" id="933852"/>
    <lineage>
        <taxon>Eukaryota</taxon>
        <taxon>Fungi</taxon>
        <taxon>Dikarya</taxon>
        <taxon>Basidiomycota</taxon>
        <taxon>Agaricomycotina</taxon>
        <taxon>Agaricomycetes</taxon>
        <taxon>Sebacinales</taxon>
        <taxon>Serendipitaceae</taxon>
        <taxon>Serendipita</taxon>
    </lineage>
</organism>
<protein>
    <recommendedName>
        <fullName evidence="6">Cns1/TTC4 wheel domain-containing protein</fullName>
    </recommendedName>
</protein>
<reference evidence="7 8" key="1">
    <citation type="submission" date="2014-04" db="EMBL/GenBank/DDBJ databases">
        <authorList>
            <consortium name="DOE Joint Genome Institute"/>
            <person name="Kuo A."/>
            <person name="Zuccaro A."/>
            <person name="Kohler A."/>
            <person name="Nagy L.G."/>
            <person name="Floudas D."/>
            <person name="Copeland A."/>
            <person name="Barry K.W."/>
            <person name="Cichocki N."/>
            <person name="Veneault-Fourrey C."/>
            <person name="LaButti K."/>
            <person name="Lindquist E.A."/>
            <person name="Lipzen A."/>
            <person name="Lundell T."/>
            <person name="Morin E."/>
            <person name="Murat C."/>
            <person name="Sun H."/>
            <person name="Tunlid A."/>
            <person name="Henrissat B."/>
            <person name="Grigoriev I.V."/>
            <person name="Hibbett D.S."/>
            <person name="Martin F."/>
            <person name="Nordberg H.P."/>
            <person name="Cantor M.N."/>
            <person name="Hua S.X."/>
        </authorList>
    </citation>
    <scope>NUCLEOTIDE SEQUENCE [LARGE SCALE GENOMIC DNA]</scope>
    <source>
        <strain evidence="7 8">MAFF 305830</strain>
    </source>
</reference>
<evidence type="ECO:0000259" key="6">
    <source>
        <dbReference type="Pfam" id="PF18972"/>
    </source>
</evidence>
<dbReference type="GO" id="GO:0005634">
    <property type="term" value="C:nucleus"/>
    <property type="evidence" value="ECO:0007669"/>
    <property type="project" value="TreeGrafter"/>
</dbReference>
<dbReference type="SUPFAM" id="SSF48452">
    <property type="entry name" value="TPR-like"/>
    <property type="match status" value="1"/>
</dbReference>
<feature type="repeat" description="TPR" evidence="4">
    <location>
        <begin position="56"/>
        <end position="89"/>
    </location>
</feature>
<dbReference type="EMBL" id="KN824280">
    <property type="protein sequence ID" value="KIM32528.1"/>
    <property type="molecule type" value="Genomic_DNA"/>
</dbReference>
<dbReference type="Proteomes" id="UP000054097">
    <property type="component" value="Unassembled WGS sequence"/>
</dbReference>
<keyword evidence="8" id="KW-1185">Reference proteome</keyword>
<evidence type="ECO:0000313" key="7">
    <source>
        <dbReference type="EMBL" id="KIM32528.1"/>
    </source>
</evidence>
<evidence type="ECO:0000256" key="4">
    <source>
        <dbReference type="PROSITE-ProRule" id="PRU00339"/>
    </source>
</evidence>
<dbReference type="Pfam" id="PF18972">
    <property type="entry name" value="Wheel"/>
    <property type="match status" value="1"/>
</dbReference>
<evidence type="ECO:0000256" key="2">
    <source>
        <dbReference type="ARBA" id="ARBA00022803"/>
    </source>
</evidence>
<evidence type="ECO:0000313" key="8">
    <source>
        <dbReference type="Proteomes" id="UP000054097"/>
    </source>
</evidence>
<accession>A0A0C2X2N7</accession>